<keyword evidence="1" id="KW-0472">Membrane</keyword>
<sequence>MQNMGIWLKFMSFILLSSKYCLLILKIFFTIPILLFRTRMMVFLFVSSFIWPIL</sequence>
<proteinExistence type="predicted"/>
<reference evidence="2" key="1">
    <citation type="submission" date="2018-02" db="EMBL/GenBank/DDBJ databases">
        <title>Rhizophora mucronata_Transcriptome.</title>
        <authorList>
            <person name="Meera S.P."/>
            <person name="Sreeshan A."/>
            <person name="Augustine A."/>
        </authorList>
    </citation>
    <scope>NUCLEOTIDE SEQUENCE</scope>
    <source>
        <tissue evidence="2">Leaf</tissue>
    </source>
</reference>
<evidence type="ECO:0000256" key="1">
    <source>
        <dbReference type="SAM" id="Phobius"/>
    </source>
</evidence>
<organism evidence="2">
    <name type="scientific">Rhizophora mucronata</name>
    <name type="common">Asiatic mangrove</name>
    <dbReference type="NCBI Taxonomy" id="61149"/>
    <lineage>
        <taxon>Eukaryota</taxon>
        <taxon>Viridiplantae</taxon>
        <taxon>Streptophyta</taxon>
        <taxon>Embryophyta</taxon>
        <taxon>Tracheophyta</taxon>
        <taxon>Spermatophyta</taxon>
        <taxon>Magnoliopsida</taxon>
        <taxon>eudicotyledons</taxon>
        <taxon>Gunneridae</taxon>
        <taxon>Pentapetalae</taxon>
        <taxon>rosids</taxon>
        <taxon>fabids</taxon>
        <taxon>Malpighiales</taxon>
        <taxon>Rhizophoraceae</taxon>
        <taxon>Rhizophora</taxon>
    </lineage>
</organism>
<feature type="transmembrane region" description="Helical" evidence="1">
    <location>
        <begin position="6"/>
        <end position="29"/>
    </location>
</feature>
<name>A0A2P2P5B8_RHIMU</name>
<evidence type="ECO:0000313" key="2">
    <source>
        <dbReference type="EMBL" id="MBX49879.1"/>
    </source>
</evidence>
<dbReference type="AlphaFoldDB" id="A0A2P2P5B8"/>
<keyword evidence="1" id="KW-1133">Transmembrane helix</keyword>
<protein>
    <submittedName>
        <fullName evidence="2">Uncharacterized protein</fullName>
    </submittedName>
</protein>
<keyword evidence="1" id="KW-0812">Transmembrane</keyword>
<accession>A0A2P2P5B8</accession>
<dbReference type="EMBL" id="GGEC01069395">
    <property type="protein sequence ID" value="MBX49879.1"/>
    <property type="molecule type" value="Transcribed_RNA"/>
</dbReference>